<organism evidence="14 15">
    <name type="scientific">Candidatus Dorea gallistercoris</name>
    <dbReference type="NCBI Taxonomy" id="2838542"/>
    <lineage>
        <taxon>Bacteria</taxon>
        <taxon>Bacillati</taxon>
        <taxon>Bacillota</taxon>
        <taxon>Clostridia</taxon>
        <taxon>Lachnospirales</taxon>
        <taxon>Lachnospiraceae</taxon>
        <taxon>Dorea</taxon>
    </lineage>
</organism>
<evidence type="ECO:0000256" key="8">
    <source>
        <dbReference type="ARBA" id="ARBA00023136"/>
    </source>
</evidence>
<evidence type="ECO:0000256" key="2">
    <source>
        <dbReference type="ARBA" id="ARBA00005751"/>
    </source>
</evidence>
<dbReference type="FunFam" id="1.10.3370.10:FF:000001">
    <property type="entry name" value="Preprotein translocase subunit SecY"/>
    <property type="match status" value="1"/>
</dbReference>
<dbReference type="PROSITE" id="PS00756">
    <property type="entry name" value="SECY_2"/>
    <property type="match status" value="1"/>
</dbReference>
<feature type="transmembrane region" description="Helical" evidence="10">
    <location>
        <begin position="374"/>
        <end position="396"/>
    </location>
</feature>
<reference evidence="14" key="2">
    <citation type="submission" date="2021-04" db="EMBL/GenBank/DDBJ databases">
        <authorList>
            <person name="Gilroy R."/>
        </authorList>
    </citation>
    <scope>NUCLEOTIDE SEQUENCE</scope>
    <source>
        <strain evidence="14">ChiSxjej1B13-11762</strain>
    </source>
</reference>
<dbReference type="Gene3D" id="1.10.3370.10">
    <property type="entry name" value="SecY subunit domain"/>
    <property type="match status" value="1"/>
</dbReference>
<feature type="transmembrane region" description="Helical" evidence="10">
    <location>
        <begin position="20"/>
        <end position="38"/>
    </location>
</feature>
<comment type="subcellular location">
    <subcellularLocation>
        <location evidence="10">Cell membrane</location>
        <topology evidence="10">Multi-pass membrane protein</topology>
    </subcellularLocation>
    <subcellularLocation>
        <location evidence="1 12">Membrane</location>
        <topology evidence="1 12">Multi-pass membrane protein</topology>
    </subcellularLocation>
</comment>
<dbReference type="PRINTS" id="PR00303">
    <property type="entry name" value="SECYTRNLCASE"/>
</dbReference>
<evidence type="ECO:0000313" key="14">
    <source>
        <dbReference type="EMBL" id="HIW84596.1"/>
    </source>
</evidence>
<dbReference type="InterPro" id="IPR026593">
    <property type="entry name" value="SecY"/>
</dbReference>
<accession>A0A9D1RDK7</accession>
<dbReference type="InterPro" id="IPR030659">
    <property type="entry name" value="SecY_CS"/>
</dbReference>
<sequence>MLETFRRAFQIKDIRKKLGYTFLMLIVIRLGSELPTPGVDPTYIQNFFAENTGEAFNLFNAFTGGSFENMSVFALSITPYITSSIIMQLLTIAIPKLEEMRKEGEDGRKKITAITRYLTVGLALIESAAMAIGFGRQGLLVEYNFVNAAIVVLTLTAGSAFLMWIGERITEKGVGNGISIVLVINILSSVPRDMTSLFTQFVFVEGKSMASRGLAVLIILAIIIVLVLFVVILQGGERKIPVQYSQKVVGRRTYGGQSTHIPLKVNTAGVIPIIFSSSLMQFPIVIASFMGKGEGTGIGSEILRGMNQSYWCNPQYPQYSWGLAVYIVLTVFFAYFYTSITFNPMEIANNMKKNGGFVPGIRPGKPTVEYMTKILNYVIFIGACGLILIQVVPIFFNGWLGAQVSFGGTSLIIIVSVVLETMKQIESQMLVRNYKGFLNT</sequence>
<dbReference type="SUPFAM" id="SSF103491">
    <property type="entry name" value="Preprotein translocase SecY subunit"/>
    <property type="match status" value="1"/>
</dbReference>
<evidence type="ECO:0000313" key="15">
    <source>
        <dbReference type="Proteomes" id="UP000824263"/>
    </source>
</evidence>
<proteinExistence type="inferred from homology"/>
<comment type="subunit">
    <text evidence="10">Component of the Sec protein translocase complex. Heterotrimer consisting of SecY, SecE and SecG subunits. The heterotrimers can form oligomers, although 1 heterotrimer is thought to be able to translocate proteins. Interacts with the ribosome. Interacts with SecDF, and other proteins may be involved. Interacts with SecA.</text>
</comment>
<keyword evidence="4 10" id="KW-0812">Transmembrane</keyword>
<dbReference type="Proteomes" id="UP000824263">
    <property type="component" value="Unassembled WGS sequence"/>
</dbReference>
<evidence type="ECO:0000256" key="11">
    <source>
        <dbReference type="RuleBase" id="RU000537"/>
    </source>
</evidence>
<evidence type="ECO:0000256" key="1">
    <source>
        <dbReference type="ARBA" id="ARBA00004141"/>
    </source>
</evidence>
<evidence type="ECO:0000256" key="3">
    <source>
        <dbReference type="ARBA" id="ARBA00022448"/>
    </source>
</evidence>
<dbReference type="Pfam" id="PF00344">
    <property type="entry name" value="SecY"/>
    <property type="match status" value="1"/>
</dbReference>
<dbReference type="HAMAP" id="MF_01465">
    <property type="entry name" value="SecY"/>
    <property type="match status" value="1"/>
</dbReference>
<feature type="transmembrane region" description="Helical" evidence="10">
    <location>
        <begin position="146"/>
        <end position="166"/>
    </location>
</feature>
<dbReference type="GO" id="GO:0065002">
    <property type="term" value="P:intracellular protein transmembrane transport"/>
    <property type="evidence" value="ECO:0007669"/>
    <property type="project" value="UniProtKB-UniRule"/>
</dbReference>
<dbReference type="PROSITE" id="PS00755">
    <property type="entry name" value="SECY_1"/>
    <property type="match status" value="1"/>
</dbReference>
<dbReference type="NCBIfam" id="TIGR00967">
    <property type="entry name" value="3a0501s007"/>
    <property type="match status" value="1"/>
</dbReference>
<reference evidence="14" key="1">
    <citation type="journal article" date="2021" name="PeerJ">
        <title>Extensive microbial diversity within the chicken gut microbiome revealed by metagenomics and culture.</title>
        <authorList>
            <person name="Gilroy R."/>
            <person name="Ravi A."/>
            <person name="Getino M."/>
            <person name="Pursley I."/>
            <person name="Horton D.L."/>
            <person name="Alikhan N.F."/>
            <person name="Baker D."/>
            <person name="Gharbi K."/>
            <person name="Hall N."/>
            <person name="Watson M."/>
            <person name="Adriaenssens E.M."/>
            <person name="Foster-Nyarko E."/>
            <person name="Jarju S."/>
            <person name="Secka A."/>
            <person name="Antonio M."/>
            <person name="Oren A."/>
            <person name="Chaudhuri R.R."/>
            <person name="La Ragione R."/>
            <person name="Hildebrand F."/>
            <person name="Pallen M.J."/>
        </authorList>
    </citation>
    <scope>NUCLEOTIDE SEQUENCE</scope>
    <source>
        <strain evidence="14">ChiSxjej1B13-11762</strain>
    </source>
</reference>
<dbReference type="PANTHER" id="PTHR10906">
    <property type="entry name" value="SECY/SEC61-ALPHA FAMILY MEMBER"/>
    <property type="match status" value="1"/>
</dbReference>
<keyword evidence="7 10" id="KW-0811">Translocation</keyword>
<evidence type="ECO:0000256" key="10">
    <source>
        <dbReference type="HAMAP-Rule" id="MF_01465"/>
    </source>
</evidence>
<name>A0A9D1RDK7_9FIRM</name>
<evidence type="ECO:0000256" key="13">
    <source>
        <dbReference type="RuleBase" id="RU004349"/>
    </source>
</evidence>
<evidence type="ECO:0000256" key="7">
    <source>
        <dbReference type="ARBA" id="ARBA00023010"/>
    </source>
</evidence>
<comment type="similarity">
    <text evidence="2 10 13">Belongs to the SecY/SEC61-alpha family.</text>
</comment>
<protein>
    <recommendedName>
        <fullName evidence="9 10">Protein translocase subunit SecY</fullName>
    </recommendedName>
</protein>
<feature type="transmembrane region" description="Helical" evidence="10">
    <location>
        <begin position="114"/>
        <end position="134"/>
    </location>
</feature>
<keyword evidence="3 10" id="KW-0813">Transport</keyword>
<comment type="function">
    <text evidence="10 11">The central subunit of the protein translocation channel SecYEG. Consists of two halves formed by TMs 1-5 and 6-10. These two domains form a lateral gate at the front which open onto the bilayer between TMs 2 and 7, and are clamped together by SecE at the back. The channel is closed by both a pore ring composed of hydrophobic SecY resides and a short helix (helix 2A) on the extracellular side of the membrane which forms a plug. The plug probably moves laterally to allow the channel to open. The ring and the pore may move independently.</text>
</comment>
<keyword evidence="5 10" id="KW-0653">Protein transport</keyword>
<evidence type="ECO:0000256" key="5">
    <source>
        <dbReference type="ARBA" id="ARBA00022927"/>
    </source>
</evidence>
<feature type="transmembrane region" description="Helical" evidence="10">
    <location>
        <begin position="210"/>
        <end position="233"/>
    </location>
</feature>
<keyword evidence="6 10" id="KW-1133">Transmembrane helix</keyword>
<dbReference type="InterPro" id="IPR023201">
    <property type="entry name" value="SecY_dom_sf"/>
</dbReference>
<dbReference type="GO" id="GO:0006605">
    <property type="term" value="P:protein targeting"/>
    <property type="evidence" value="ECO:0007669"/>
    <property type="project" value="UniProtKB-UniRule"/>
</dbReference>
<dbReference type="EMBL" id="DXGF01000173">
    <property type="protein sequence ID" value="HIW84596.1"/>
    <property type="molecule type" value="Genomic_DNA"/>
</dbReference>
<feature type="transmembrane region" description="Helical" evidence="10">
    <location>
        <begin position="270"/>
        <end position="290"/>
    </location>
</feature>
<feature type="transmembrane region" description="Helical" evidence="10">
    <location>
        <begin position="72"/>
        <end position="94"/>
    </location>
</feature>
<evidence type="ECO:0000256" key="4">
    <source>
        <dbReference type="ARBA" id="ARBA00022692"/>
    </source>
</evidence>
<evidence type="ECO:0000256" key="6">
    <source>
        <dbReference type="ARBA" id="ARBA00022989"/>
    </source>
</evidence>
<feature type="transmembrane region" description="Helical" evidence="10">
    <location>
        <begin position="319"/>
        <end position="337"/>
    </location>
</feature>
<comment type="caution">
    <text evidence="14">The sequence shown here is derived from an EMBL/GenBank/DDBJ whole genome shotgun (WGS) entry which is preliminary data.</text>
</comment>
<dbReference type="GO" id="GO:0043952">
    <property type="term" value="P:protein transport by the Sec complex"/>
    <property type="evidence" value="ECO:0007669"/>
    <property type="project" value="UniProtKB-UniRule"/>
</dbReference>
<dbReference type="PIRSF" id="PIRSF004557">
    <property type="entry name" value="SecY"/>
    <property type="match status" value="1"/>
</dbReference>
<gene>
    <name evidence="10 14" type="primary">secY</name>
    <name evidence="14" type="ORF">H9873_09765</name>
</gene>
<feature type="transmembrane region" description="Helical" evidence="10">
    <location>
        <begin position="173"/>
        <end position="190"/>
    </location>
</feature>
<dbReference type="InterPro" id="IPR002208">
    <property type="entry name" value="SecY/SEC61-alpha"/>
</dbReference>
<feature type="transmembrane region" description="Helical" evidence="10">
    <location>
        <begin position="402"/>
        <end position="422"/>
    </location>
</feature>
<keyword evidence="8 10" id="KW-0472">Membrane</keyword>
<dbReference type="GO" id="GO:0005886">
    <property type="term" value="C:plasma membrane"/>
    <property type="evidence" value="ECO:0007669"/>
    <property type="project" value="UniProtKB-SubCell"/>
</dbReference>
<dbReference type="AlphaFoldDB" id="A0A9D1RDK7"/>
<evidence type="ECO:0000256" key="9">
    <source>
        <dbReference type="ARBA" id="ARBA00039733"/>
    </source>
</evidence>
<evidence type="ECO:0000256" key="12">
    <source>
        <dbReference type="RuleBase" id="RU003484"/>
    </source>
</evidence>
<keyword evidence="10" id="KW-1003">Cell membrane</keyword>